<evidence type="ECO:0000256" key="9">
    <source>
        <dbReference type="ARBA" id="ARBA00022895"/>
    </source>
</evidence>
<dbReference type="EC" id="2.7.7.49" evidence="2 13"/>
<dbReference type="Pfam" id="PF12009">
    <property type="entry name" value="Telomerase_RBD"/>
    <property type="match status" value="1"/>
</dbReference>
<sequence>MARKPKRKVPAVLWRLFRDRARTLPDTVTSLIRPHSPDAASLLLLRPQDPADYVYLLRHCFVVVNHDAPPPTSSFPRNRWSQRHIVQRTAEMMMREHPKLPNAIHSSLSVDLLTDPAWTLLLERVGDDLMIYLLKNTSIFLPVPRNKHYQATGRPVSNLVLERKAKSKRQRLGTRKKRDRIDNADVLCEAKRQKVVGSFNGMDPAVEDSLEKDLRSDLPETGAGSKRCEESLNEVTMKPKKRSRPFKRHRLRKRRQLDGTNTGDTTRSQAEITPDYGKFPQGYAPERIAVVLDLHVCIIPLLTCLRFSYDEVNAASIWCYWTSIVQFPLCIKIPSRTPTLNSRSVVPSDLLGSPSNWRVLRRNIARFIQLRRFERFSLKQCMHKLKTSDFPFLSDKQLSCCFNAQVMSSGPVESVGMHKGLCKQNDSANNLKQVLVRKWTYWLFSSFVVPLVQANFYVTECQGGKQDIYFYRKPIWAKLRNRAVSCLKDQNYQNLDANDVKSIISCRSFGFSKLRLLPKNNGFRWIANLKASSTVPICVSSSQADSFSFGVQKKAKVRHKDNFRCVRSANCYLRDTHAVLKGFLLKEPENLGSSVFDYSDIYRKLCPFIIDLKNGSTTMPDVFIVVADVSKAFDSVNQDKLLSVMNDIIHEDEYVLKQFCQVFCTKKSLRVREHLMLADKTISSGSPRHSSFSCGSLQCVLVNEDCSRSLKREDLLFNLNELVKHHVLRCDNKYYLQGTGIPQGSILSSLLCSLYYGHLEMNVIFPFLEKTYRSATHSLSERCSSLDVSASGNGSNDKMTSSPAPYMLLRLIDDILFVSTSKKQATSIFSRLSRGFRDYNCYMNAEKFSCNFVNEQVTGVPTKKLCIGEDGIPFLQWSGLLLNSRTFEVQADYTRYLNNHLSSSLTIHWQDKPAYHLRMAVVNSMSPKCHPIFFDSNINSAPVVRLNTYQAFLLCAMKFHCYVSQLSYICKLSAGAYFDIITRLSRYTYALIRRRMRNVRSSFCFHPVLELEAREVEWLGLKAFIEVLKRKQSRHKQLISLLRLKLSEHGRGGSVSGPLNYAVDRSHSSLIWKIKY</sequence>
<dbReference type="PROSITE" id="PS50878">
    <property type="entry name" value="RT_POL"/>
    <property type="match status" value="1"/>
</dbReference>
<dbReference type="EMBL" id="JAKUCV010004286">
    <property type="protein sequence ID" value="KAJ4835833.1"/>
    <property type="molecule type" value="Genomic_DNA"/>
</dbReference>
<evidence type="ECO:0000256" key="10">
    <source>
        <dbReference type="ARBA" id="ARBA00022918"/>
    </source>
</evidence>
<dbReference type="PRINTS" id="PR01365">
    <property type="entry name" value="TELOMERASERT"/>
</dbReference>
<feature type="domain" description="Reverse transcriptase" evidence="15">
    <location>
        <begin position="498"/>
        <end position="882"/>
    </location>
</feature>
<evidence type="ECO:0000256" key="3">
    <source>
        <dbReference type="ARBA" id="ARBA00016182"/>
    </source>
</evidence>
<accession>A0A9Q0FQE1</accession>
<dbReference type="CDD" id="cd01648">
    <property type="entry name" value="TERT"/>
    <property type="match status" value="1"/>
</dbReference>
<dbReference type="PANTHER" id="PTHR12066:SF0">
    <property type="entry name" value="TELOMERASE REVERSE TRANSCRIPTASE"/>
    <property type="match status" value="1"/>
</dbReference>
<comment type="subcellular location">
    <subcellularLocation>
        <location evidence="13">Nucleus</location>
    </subcellularLocation>
    <subcellularLocation>
        <location evidence="13">Chromosome</location>
        <location evidence="13">Telomere</location>
    </subcellularLocation>
</comment>
<keyword evidence="10 13" id="KW-0695">RNA-directed DNA polymerase</keyword>
<evidence type="ECO:0000256" key="12">
    <source>
        <dbReference type="ARBA" id="ARBA00048173"/>
    </source>
</evidence>
<evidence type="ECO:0000256" key="5">
    <source>
        <dbReference type="ARBA" id="ARBA00022679"/>
    </source>
</evidence>
<evidence type="ECO:0000256" key="8">
    <source>
        <dbReference type="ARBA" id="ARBA00022842"/>
    </source>
</evidence>
<dbReference type="PANTHER" id="PTHR12066">
    <property type="entry name" value="TELOMERASE REVERSE TRANSCRIPTASE"/>
    <property type="match status" value="1"/>
</dbReference>
<dbReference type="OrthoDB" id="289721at2759"/>
<keyword evidence="6 13" id="KW-0548">Nucleotidyltransferase</keyword>
<keyword evidence="11 13" id="KW-0539">Nucleus</keyword>
<dbReference type="GO" id="GO:0003720">
    <property type="term" value="F:telomerase activity"/>
    <property type="evidence" value="ECO:0007669"/>
    <property type="project" value="InterPro"/>
</dbReference>
<dbReference type="Pfam" id="PF21399">
    <property type="entry name" value="TERT_C"/>
    <property type="match status" value="1"/>
</dbReference>
<protein>
    <recommendedName>
        <fullName evidence="3 13">Telomerase reverse transcriptase</fullName>
        <ecNumber evidence="2 13">2.7.7.49</ecNumber>
    </recommendedName>
    <alternativeName>
        <fullName evidence="13">Telomerase catalytic subunit</fullName>
    </alternativeName>
</protein>
<dbReference type="Gene3D" id="1.10.132.70">
    <property type="match status" value="1"/>
</dbReference>
<dbReference type="GO" id="GO:0042162">
    <property type="term" value="F:telomeric DNA binding"/>
    <property type="evidence" value="ECO:0007669"/>
    <property type="project" value="TreeGrafter"/>
</dbReference>
<feature type="region of interest" description="Disordered" evidence="14">
    <location>
        <begin position="209"/>
        <end position="273"/>
    </location>
</feature>
<dbReference type="GO" id="GO:0070034">
    <property type="term" value="F:telomerase RNA binding"/>
    <property type="evidence" value="ECO:0007669"/>
    <property type="project" value="TreeGrafter"/>
</dbReference>
<keyword evidence="17" id="KW-1185">Reference proteome</keyword>
<evidence type="ECO:0000259" key="15">
    <source>
        <dbReference type="PROSITE" id="PS50878"/>
    </source>
</evidence>
<dbReference type="GO" id="GO:0046872">
    <property type="term" value="F:metal ion binding"/>
    <property type="evidence" value="ECO:0007669"/>
    <property type="project" value="UniProtKB-KW"/>
</dbReference>
<feature type="compositionally biased region" description="Basic residues" evidence="14">
    <location>
        <begin position="238"/>
        <end position="255"/>
    </location>
</feature>
<dbReference type="InterPro" id="IPR003545">
    <property type="entry name" value="Telomerase_RT"/>
</dbReference>
<dbReference type="Proteomes" id="UP001141552">
    <property type="component" value="Unassembled WGS sequence"/>
</dbReference>
<name>A0A9Q0FQE1_9ROSI</name>
<dbReference type="InterPro" id="IPR021891">
    <property type="entry name" value="Telomerase_RBD"/>
</dbReference>
<comment type="caution">
    <text evidence="16">The sequence shown here is derived from an EMBL/GenBank/DDBJ whole genome shotgun (WGS) entry which is preliminary data.</text>
</comment>
<evidence type="ECO:0000313" key="16">
    <source>
        <dbReference type="EMBL" id="KAJ4835833.1"/>
    </source>
</evidence>
<reference evidence="16" key="1">
    <citation type="submission" date="2022-02" db="EMBL/GenBank/DDBJ databases">
        <authorList>
            <person name="Henning P.M."/>
            <person name="McCubbin A.G."/>
            <person name="Shore J.S."/>
        </authorList>
    </citation>
    <scope>NUCLEOTIDE SEQUENCE</scope>
    <source>
        <strain evidence="16">F60SS</strain>
        <tissue evidence="16">Leaves</tissue>
    </source>
</reference>
<evidence type="ECO:0000256" key="6">
    <source>
        <dbReference type="ARBA" id="ARBA00022695"/>
    </source>
</evidence>
<comment type="function">
    <text evidence="13">Telomerase is a ribonucleoprotein enzyme essential for the replication of chromosome termini in most eukaryotes. It elongates telomeres. It is a reverse transcriptase that adds simple sequence repeats to chromosome ends by copying a template sequence within the RNA component of the enzyme.</text>
</comment>
<keyword evidence="7 13" id="KW-0479">Metal-binding</keyword>
<reference evidence="16" key="2">
    <citation type="journal article" date="2023" name="Plants (Basel)">
        <title>Annotation of the Turnera subulata (Passifloraceae) Draft Genome Reveals the S-Locus Evolved after the Divergence of Turneroideae from Passifloroideae in a Stepwise Manner.</title>
        <authorList>
            <person name="Henning P.M."/>
            <person name="Roalson E.H."/>
            <person name="Mir W."/>
            <person name="McCubbin A.G."/>
            <person name="Shore J.S."/>
        </authorList>
    </citation>
    <scope>NUCLEOTIDE SEQUENCE</scope>
    <source>
        <strain evidence="16">F60SS</strain>
    </source>
</reference>
<feature type="compositionally biased region" description="Polar residues" evidence="14">
    <location>
        <begin position="258"/>
        <end position="271"/>
    </location>
</feature>
<comment type="catalytic activity">
    <reaction evidence="12 13">
        <text>DNA(n) + a 2'-deoxyribonucleoside 5'-triphosphate = DNA(n+1) + diphosphate</text>
        <dbReference type="Rhea" id="RHEA:22508"/>
        <dbReference type="Rhea" id="RHEA-COMP:17339"/>
        <dbReference type="Rhea" id="RHEA-COMP:17340"/>
        <dbReference type="ChEBI" id="CHEBI:33019"/>
        <dbReference type="ChEBI" id="CHEBI:61560"/>
        <dbReference type="ChEBI" id="CHEBI:173112"/>
        <dbReference type="EC" id="2.7.7.49"/>
    </reaction>
</comment>
<dbReference type="GO" id="GO:0000781">
    <property type="term" value="C:chromosome, telomeric region"/>
    <property type="evidence" value="ECO:0007669"/>
    <property type="project" value="UniProtKB-SubCell"/>
</dbReference>
<keyword evidence="9 13" id="KW-0779">Telomere</keyword>
<evidence type="ECO:0000256" key="13">
    <source>
        <dbReference type="RuleBase" id="RU365061"/>
    </source>
</evidence>
<organism evidence="16 17">
    <name type="scientific">Turnera subulata</name>
    <dbReference type="NCBI Taxonomy" id="218843"/>
    <lineage>
        <taxon>Eukaryota</taxon>
        <taxon>Viridiplantae</taxon>
        <taxon>Streptophyta</taxon>
        <taxon>Embryophyta</taxon>
        <taxon>Tracheophyta</taxon>
        <taxon>Spermatophyta</taxon>
        <taxon>Magnoliopsida</taxon>
        <taxon>eudicotyledons</taxon>
        <taxon>Gunneridae</taxon>
        <taxon>Pentapetalae</taxon>
        <taxon>rosids</taxon>
        <taxon>fabids</taxon>
        <taxon>Malpighiales</taxon>
        <taxon>Passifloraceae</taxon>
        <taxon>Turnera</taxon>
    </lineage>
</organism>
<keyword evidence="8 13" id="KW-0460">Magnesium</keyword>
<evidence type="ECO:0000313" key="17">
    <source>
        <dbReference type="Proteomes" id="UP001141552"/>
    </source>
</evidence>
<dbReference type="SMART" id="SM00975">
    <property type="entry name" value="Telomerase_RBD"/>
    <property type="match status" value="1"/>
</dbReference>
<proteinExistence type="inferred from homology"/>
<dbReference type="GO" id="GO:0007004">
    <property type="term" value="P:telomere maintenance via telomerase"/>
    <property type="evidence" value="ECO:0007669"/>
    <property type="project" value="TreeGrafter"/>
</dbReference>
<evidence type="ECO:0000256" key="11">
    <source>
        <dbReference type="ARBA" id="ARBA00023242"/>
    </source>
</evidence>
<gene>
    <name evidence="16" type="ORF">Tsubulata_033038</name>
</gene>
<evidence type="ECO:0000256" key="4">
    <source>
        <dbReference type="ARBA" id="ARBA00022454"/>
    </source>
</evidence>
<dbReference type="InterPro" id="IPR000477">
    <property type="entry name" value="RT_dom"/>
</dbReference>
<evidence type="ECO:0000256" key="1">
    <source>
        <dbReference type="ARBA" id="ARBA00008001"/>
    </source>
</evidence>
<dbReference type="AlphaFoldDB" id="A0A9Q0FQE1"/>
<feature type="compositionally biased region" description="Basic and acidic residues" evidence="14">
    <location>
        <begin position="209"/>
        <end position="218"/>
    </location>
</feature>
<dbReference type="Gene3D" id="1.10.357.90">
    <property type="match status" value="1"/>
</dbReference>
<evidence type="ECO:0000256" key="14">
    <source>
        <dbReference type="SAM" id="MobiDB-lite"/>
    </source>
</evidence>
<dbReference type="GO" id="GO:0000333">
    <property type="term" value="C:telomerase catalytic core complex"/>
    <property type="evidence" value="ECO:0007669"/>
    <property type="project" value="TreeGrafter"/>
</dbReference>
<comment type="similarity">
    <text evidence="1 13">Belongs to the reverse transcriptase family. Telomerase subfamily.</text>
</comment>
<dbReference type="InterPro" id="IPR049139">
    <property type="entry name" value="TERT_C"/>
</dbReference>
<evidence type="ECO:0000256" key="2">
    <source>
        <dbReference type="ARBA" id="ARBA00012493"/>
    </source>
</evidence>
<keyword evidence="4 13" id="KW-0158">Chromosome</keyword>
<keyword evidence="5 13" id="KW-0808">Transferase</keyword>
<evidence type="ECO:0000256" key="7">
    <source>
        <dbReference type="ARBA" id="ARBA00022723"/>
    </source>
</evidence>